<dbReference type="EC" id="2.7.7.65" evidence="3"/>
<accession>A0A9X2MPN3</accession>
<feature type="transmembrane region" description="Helical" evidence="1">
    <location>
        <begin position="39"/>
        <end position="58"/>
    </location>
</feature>
<dbReference type="SUPFAM" id="SSF55073">
    <property type="entry name" value="Nucleotide cyclase"/>
    <property type="match status" value="1"/>
</dbReference>
<feature type="transmembrane region" description="Helical" evidence="1">
    <location>
        <begin position="179"/>
        <end position="201"/>
    </location>
</feature>
<dbReference type="GO" id="GO:0052621">
    <property type="term" value="F:diguanylate cyclase activity"/>
    <property type="evidence" value="ECO:0007669"/>
    <property type="project" value="UniProtKB-EC"/>
</dbReference>
<dbReference type="PROSITE" id="PS50887">
    <property type="entry name" value="GGDEF"/>
    <property type="match status" value="1"/>
</dbReference>
<comment type="caution">
    <text evidence="3">The sequence shown here is derived from an EMBL/GenBank/DDBJ whole genome shotgun (WGS) entry which is preliminary data.</text>
</comment>
<dbReference type="Gene3D" id="3.30.450.20">
    <property type="entry name" value="PAS domain"/>
    <property type="match status" value="1"/>
</dbReference>
<evidence type="ECO:0000256" key="1">
    <source>
        <dbReference type="SAM" id="Phobius"/>
    </source>
</evidence>
<dbReference type="PANTHER" id="PTHR45138">
    <property type="entry name" value="REGULATORY COMPONENTS OF SENSORY TRANSDUCTION SYSTEM"/>
    <property type="match status" value="1"/>
</dbReference>
<feature type="transmembrane region" description="Helical" evidence="1">
    <location>
        <begin position="6"/>
        <end position="27"/>
    </location>
</feature>
<keyword evidence="3" id="KW-0548">Nucleotidyltransferase</keyword>
<keyword evidence="4" id="KW-1185">Reference proteome</keyword>
<feature type="domain" description="GGDEF" evidence="2">
    <location>
        <begin position="383"/>
        <end position="516"/>
    </location>
</feature>
<dbReference type="RefSeq" id="WP_257445652.1">
    <property type="nucleotide sequence ID" value="NZ_JANIPJ010000007.1"/>
</dbReference>
<proteinExistence type="predicted"/>
<dbReference type="AlphaFoldDB" id="A0A9X2MPN3"/>
<evidence type="ECO:0000313" key="3">
    <source>
        <dbReference type="EMBL" id="MCR2804551.1"/>
    </source>
</evidence>
<feature type="transmembrane region" description="Helical" evidence="1">
    <location>
        <begin position="145"/>
        <end position="167"/>
    </location>
</feature>
<dbReference type="EMBL" id="JANIPJ010000007">
    <property type="protein sequence ID" value="MCR2804551.1"/>
    <property type="molecule type" value="Genomic_DNA"/>
</dbReference>
<evidence type="ECO:0000313" key="4">
    <source>
        <dbReference type="Proteomes" id="UP001141950"/>
    </source>
</evidence>
<sequence>METRLTMYITLVVTSGVMSAFLCMYAIYKRKDVPDARNLILLTALQSIYIFGFAFELASDSLAEIKRWIIVEYLGIAFAPVVGLMLVLRYMGKAVPRPWALAMYAIPLTTIALVSTNDVHGLFYKDIYLRENTPSPMADIVVGEWYIVHGAYTFGCLLAGGILLILQWKKTNKAYRKQLFTLICGQFIPMTASFLYLMGITPDGMDVVPFVLCITSAMYLWALLSTQMLRISPIAKESLFESMREGVLVLDLSERLIDYNPAAGRMLPELGAPLVGLTLDSVWKRMAGTEFPIERGLGGINGHLRWTSGGKTSEYEVRSSLIKKRAGDTFGSLLMLIDFTEQRMLQEQLKRQAYYDSLTGALNRARFVMQARALLQEKAPSRMPVSLILFDIDHFKRFNDTYGHETGDAVLVHVAAVCREVIEEGHLFARYGGEEFVIAMPDATLEEACEFAGRLRDALAEEPLLSKAGSLSVTASFGVTASRDGADSLDELLRQADEGLYEAKRRGRDQVVAYNKKELPAQHA</sequence>
<dbReference type="Proteomes" id="UP001141950">
    <property type="component" value="Unassembled WGS sequence"/>
</dbReference>
<dbReference type="Gene3D" id="3.30.70.270">
    <property type="match status" value="1"/>
</dbReference>
<dbReference type="InterPro" id="IPR029787">
    <property type="entry name" value="Nucleotide_cyclase"/>
</dbReference>
<dbReference type="SMART" id="SM00267">
    <property type="entry name" value="GGDEF"/>
    <property type="match status" value="1"/>
</dbReference>
<dbReference type="Pfam" id="PF13188">
    <property type="entry name" value="PAS_8"/>
    <property type="match status" value="1"/>
</dbReference>
<dbReference type="Pfam" id="PF00990">
    <property type="entry name" value="GGDEF"/>
    <property type="match status" value="1"/>
</dbReference>
<dbReference type="InterPro" id="IPR031621">
    <property type="entry name" value="HisKA_7TM"/>
</dbReference>
<dbReference type="PANTHER" id="PTHR45138:SF9">
    <property type="entry name" value="DIGUANYLATE CYCLASE DGCM-RELATED"/>
    <property type="match status" value="1"/>
</dbReference>
<dbReference type="FunFam" id="3.30.70.270:FF:000001">
    <property type="entry name" value="Diguanylate cyclase domain protein"/>
    <property type="match status" value="1"/>
</dbReference>
<evidence type="ECO:0000259" key="2">
    <source>
        <dbReference type="PROSITE" id="PS50887"/>
    </source>
</evidence>
<gene>
    <name evidence="3" type="ORF">NQZ67_11755</name>
</gene>
<dbReference type="Pfam" id="PF16927">
    <property type="entry name" value="HisKA_7TM"/>
    <property type="match status" value="1"/>
</dbReference>
<reference evidence="3" key="1">
    <citation type="submission" date="2022-08" db="EMBL/GenBank/DDBJ databases">
        <title>The genomic sequence of strain Paenibacillus sp. SCIV0701.</title>
        <authorList>
            <person name="Zhao H."/>
        </authorList>
    </citation>
    <scope>NUCLEOTIDE SEQUENCE</scope>
    <source>
        <strain evidence="3">SCIV0701</strain>
    </source>
</reference>
<dbReference type="InterPro" id="IPR050469">
    <property type="entry name" value="Diguanylate_Cyclase"/>
</dbReference>
<feature type="transmembrane region" description="Helical" evidence="1">
    <location>
        <begin position="70"/>
        <end position="91"/>
    </location>
</feature>
<organism evidence="3 4">
    <name type="scientific">Paenibacillus soyae</name>
    <dbReference type="NCBI Taxonomy" id="2969249"/>
    <lineage>
        <taxon>Bacteria</taxon>
        <taxon>Bacillati</taxon>
        <taxon>Bacillota</taxon>
        <taxon>Bacilli</taxon>
        <taxon>Bacillales</taxon>
        <taxon>Paenibacillaceae</taxon>
        <taxon>Paenibacillus</taxon>
    </lineage>
</organism>
<protein>
    <submittedName>
        <fullName evidence="3">Diguanylate cyclase</fullName>
        <ecNumber evidence="3">2.7.7.65</ecNumber>
    </submittedName>
</protein>
<name>A0A9X2MPN3_9BACL</name>
<feature type="transmembrane region" description="Helical" evidence="1">
    <location>
        <begin position="98"/>
        <end position="116"/>
    </location>
</feature>
<dbReference type="InterPro" id="IPR043128">
    <property type="entry name" value="Rev_trsase/Diguanyl_cyclase"/>
</dbReference>
<keyword evidence="1" id="KW-1133">Transmembrane helix</keyword>
<keyword evidence="1" id="KW-0812">Transmembrane</keyword>
<dbReference type="CDD" id="cd01949">
    <property type="entry name" value="GGDEF"/>
    <property type="match status" value="1"/>
</dbReference>
<dbReference type="InterPro" id="IPR000160">
    <property type="entry name" value="GGDEF_dom"/>
</dbReference>
<keyword evidence="1" id="KW-0472">Membrane</keyword>
<dbReference type="NCBIfam" id="TIGR00254">
    <property type="entry name" value="GGDEF"/>
    <property type="match status" value="1"/>
</dbReference>
<feature type="transmembrane region" description="Helical" evidence="1">
    <location>
        <begin position="207"/>
        <end position="224"/>
    </location>
</feature>
<dbReference type="InterPro" id="IPR000014">
    <property type="entry name" value="PAS"/>
</dbReference>
<keyword evidence="3" id="KW-0808">Transferase</keyword>